<evidence type="ECO:0000256" key="2">
    <source>
        <dbReference type="ARBA" id="ARBA00023239"/>
    </source>
</evidence>
<dbReference type="PROSITE" id="PS00166">
    <property type="entry name" value="ENOYL_COA_HYDRATASE"/>
    <property type="match status" value="1"/>
</dbReference>
<protein>
    <submittedName>
        <fullName evidence="4">Enoyl-CoA hydratase/isomerase family protein</fullName>
    </submittedName>
</protein>
<dbReference type="CDD" id="cd06558">
    <property type="entry name" value="crotonase-like"/>
    <property type="match status" value="1"/>
</dbReference>
<dbReference type="Pfam" id="PF00378">
    <property type="entry name" value="ECH_1"/>
    <property type="match status" value="1"/>
</dbReference>
<dbReference type="InterPro" id="IPR018376">
    <property type="entry name" value="Enoyl-CoA_hyd/isom_CS"/>
</dbReference>
<evidence type="ECO:0000256" key="1">
    <source>
        <dbReference type="ARBA" id="ARBA00005254"/>
    </source>
</evidence>
<dbReference type="InterPro" id="IPR029045">
    <property type="entry name" value="ClpP/crotonase-like_dom_sf"/>
</dbReference>
<reference evidence="4 5" key="1">
    <citation type="submission" date="2020-07" db="EMBL/GenBank/DDBJ databases">
        <title>Facklamia lactis sp. nov., isolated from raw milk.</title>
        <authorList>
            <person name="Doll E.V."/>
            <person name="Huptas C."/>
            <person name="Staib L."/>
            <person name="Wenning M."/>
            <person name="Scherer S."/>
        </authorList>
    </citation>
    <scope>NUCLEOTIDE SEQUENCE [LARGE SCALE GENOMIC DNA]</scope>
    <source>
        <strain evidence="4 5">DSM 111018</strain>
    </source>
</reference>
<comment type="caution">
    <text evidence="4">The sequence shown here is derived from an EMBL/GenBank/DDBJ whole genome shotgun (WGS) entry which is preliminary data.</text>
</comment>
<dbReference type="RefSeq" id="WP_197115216.1">
    <property type="nucleotide sequence ID" value="NZ_JACBXQ010000002.1"/>
</dbReference>
<organism evidence="4 5">
    <name type="scientific">Facklamia lactis</name>
    <dbReference type="NCBI Taxonomy" id="2749967"/>
    <lineage>
        <taxon>Bacteria</taxon>
        <taxon>Bacillati</taxon>
        <taxon>Bacillota</taxon>
        <taxon>Bacilli</taxon>
        <taxon>Lactobacillales</taxon>
        <taxon>Aerococcaceae</taxon>
        <taxon>Facklamia</taxon>
    </lineage>
</organism>
<dbReference type="Gene3D" id="3.90.226.10">
    <property type="entry name" value="2-enoyl-CoA Hydratase, Chain A, domain 1"/>
    <property type="match status" value="1"/>
</dbReference>
<dbReference type="InterPro" id="IPR014748">
    <property type="entry name" value="Enoyl-CoA_hydra_C"/>
</dbReference>
<keyword evidence="2" id="KW-0456">Lyase</keyword>
<evidence type="ECO:0000313" key="5">
    <source>
        <dbReference type="Proteomes" id="UP000721415"/>
    </source>
</evidence>
<gene>
    <name evidence="4" type="ORF">HZY91_05355</name>
</gene>
<name>A0ABS0LQN9_9LACT</name>
<sequence length="261" mass="28620">MKQYNTLQFNVEEQIGTLTINRPKALNALNTELMTELIQILDDIQENQEVQVLVITGSGEKAFVAGADIKEMADKKAMEGKEFSHLGNKVCKKIANLRQPVIAAVNGYALGGGLEIASACDIRIGSKNAVVGQPEVGLGIIPGFGGTQRLSRLIGLAKAKELIYTGKNIKAEEAYEIGIFNHLAEPEKLMEEVYEMAHQILKNAPLAVEGAKKAIDKGYEMPIDHALAFEEDIFGLLFDTQDQKDGMQAFLNKKEAKFNKK</sequence>
<keyword evidence="5" id="KW-1185">Reference proteome</keyword>
<comment type="similarity">
    <text evidence="1 3">Belongs to the enoyl-CoA hydratase/isomerase family.</text>
</comment>
<dbReference type="EMBL" id="JACBXQ010000002">
    <property type="protein sequence ID" value="MBG9986319.1"/>
    <property type="molecule type" value="Genomic_DNA"/>
</dbReference>
<accession>A0ABS0LQN9</accession>
<dbReference type="Proteomes" id="UP000721415">
    <property type="component" value="Unassembled WGS sequence"/>
</dbReference>
<dbReference type="SUPFAM" id="SSF52096">
    <property type="entry name" value="ClpP/crotonase"/>
    <property type="match status" value="1"/>
</dbReference>
<evidence type="ECO:0000256" key="3">
    <source>
        <dbReference type="RuleBase" id="RU003707"/>
    </source>
</evidence>
<dbReference type="PANTHER" id="PTHR11941">
    <property type="entry name" value="ENOYL-COA HYDRATASE-RELATED"/>
    <property type="match status" value="1"/>
</dbReference>
<evidence type="ECO:0000313" key="4">
    <source>
        <dbReference type="EMBL" id="MBG9986319.1"/>
    </source>
</evidence>
<dbReference type="Gene3D" id="1.10.12.10">
    <property type="entry name" value="Lyase 2-enoyl-coa Hydratase, Chain A, domain 2"/>
    <property type="match status" value="1"/>
</dbReference>
<proteinExistence type="inferred from homology"/>
<dbReference type="PANTHER" id="PTHR11941:SF54">
    <property type="entry name" value="ENOYL-COA HYDRATASE, MITOCHONDRIAL"/>
    <property type="match status" value="1"/>
</dbReference>
<dbReference type="InterPro" id="IPR001753">
    <property type="entry name" value="Enoyl-CoA_hydra/iso"/>
</dbReference>